<dbReference type="AlphaFoldDB" id="A0A314YKQ1"/>
<reference evidence="3 4" key="1">
    <citation type="submission" date="2018-02" db="EMBL/GenBank/DDBJ databases">
        <title>Draft genome of wild Prunus yedoensis var. nudiflora.</title>
        <authorList>
            <person name="Baek S."/>
            <person name="Kim J.-H."/>
            <person name="Choi K."/>
            <person name="Kim G.-B."/>
            <person name="Cho A."/>
            <person name="Jang H."/>
            <person name="Shin C.-H."/>
            <person name="Yu H.-J."/>
            <person name="Mun J.-H."/>
        </authorList>
    </citation>
    <scope>NUCLEOTIDE SEQUENCE [LARGE SCALE GENOMIC DNA]</scope>
    <source>
        <strain evidence="4">cv. Jeju island</strain>
        <tissue evidence="3">Leaf</tissue>
    </source>
</reference>
<dbReference type="STRING" id="2094558.A0A314YKQ1"/>
<feature type="coiled-coil region" evidence="1">
    <location>
        <begin position="108"/>
        <end position="136"/>
    </location>
</feature>
<evidence type="ECO:0000256" key="2">
    <source>
        <dbReference type="SAM" id="MobiDB-lite"/>
    </source>
</evidence>
<feature type="region of interest" description="Disordered" evidence="2">
    <location>
        <begin position="31"/>
        <end position="59"/>
    </location>
</feature>
<protein>
    <submittedName>
        <fullName evidence="3">Uncharacterized protein</fullName>
    </submittedName>
</protein>
<keyword evidence="4" id="KW-1185">Reference proteome</keyword>
<dbReference type="EMBL" id="PJQY01000738">
    <property type="protein sequence ID" value="PQQ08322.1"/>
    <property type="molecule type" value="Genomic_DNA"/>
</dbReference>
<dbReference type="PANTHER" id="PTHR34190">
    <property type="entry name" value="EXPRESSED PROTEIN"/>
    <property type="match status" value="1"/>
</dbReference>
<feature type="compositionally biased region" description="Low complexity" evidence="2">
    <location>
        <begin position="37"/>
        <end position="55"/>
    </location>
</feature>
<evidence type="ECO:0000313" key="4">
    <source>
        <dbReference type="Proteomes" id="UP000250321"/>
    </source>
</evidence>
<evidence type="ECO:0000313" key="3">
    <source>
        <dbReference type="EMBL" id="PQQ08322.1"/>
    </source>
</evidence>
<dbReference type="PANTHER" id="PTHR34190:SF4">
    <property type="entry name" value="EXPRESSED PROTEIN"/>
    <property type="match status" value="1"/>
</dbReference>
<dbReference type="OrthoDB" id="783251at2759"/>
<organism evidence="3 4">
    <name type="scientific">Prunus yedoensis var. nudiflora</name>
    <dbReference type="NCBI Taxonomy" id="2094558"/>
    <lineage>
        <taxon>Eukaryota</taxon>
        <taxon>Viridiplantae</taxon>
        <taxon>Streptophyta</taxon>
        <taxon>Embryophyta</taxon>
        <taxon>Tracheophyta</taxon>
        <taxon>Spermatophyta</taxon>
        <taxon>Magnoliopsida</taxon>
        <taxon>eudicotyledons</taxon>
        <taxon>Gunneridae</taxon>
        <taxon>Pentapetalae</taxon>
        <taxon>rosids</taxon>
        <taxon>fabids</taxon>
        <taxon>Rosales</taxon>
        <taxon>Rosaceae</taxon>
        <taxon>Amygdaloideae</taxon>
        <taxon>Amygdaleae</taxon>
        <taxon>Prunus</taxon>
    </lineage>
</organism>
<sequence length="173" mass="19907">MTTGNAGEPILCRIDRLDNVLRQLEEIRGCNNSNNTRASHSPKSSSFASTPSRTSDGVGHVSSYAELISPESLEKHCRPMEHVMMETDVKGTLIERLDHVEDRVLKLCMQLEEELMDSAEKKRDEEEIMKRSEREEKIIIDEIEKSQVHVKKKKKKALKQLVKQYLMGKRETQ</sequence>
<gene>
    <name evidence="3" type="ORF">Pyn_23000</name>
</gene>
<dbReference type="Proteomes" id="UP000250321">
    <property type="component" value="Unassembled WGS sequence"/>
</dbReference>
<evidence type="ECO:0000256" key="1">
    <source>
        <dbReference type="SAM" id="Coils"/>
    </source>
</evidence>
<name>A0A314YKQ1_PRUYE</name>
<comment type="caution">
    <text evidence="3">The sequence shown here is derived from an EMBL/GenBank/DDBJ whole genome shotgun (WGS) entry which is preliminary data.</text>
</comment>
<proteinExistence type="predicted"/>
<keyword evidence="1" id="KW-0175">Coiled coil</keyword>
<accession>A0A314YKQ1</accession>